<dbReference type="SUPFAM" id="SSF52540">
    <property type="entry name" value="P-loop containing nucleoside triphosphate hydrolases"/>
    <property type="match status" value="1"/>
</dbReference>
<dbReference type="InterPro" id="IPR003439">
    <property type="entry name" value="ABC_transporter-like_ATP-bd"/>
</dbReference>
<dbReference type="InterPro" id="IPR036640">
    <property type="entry name" value="ABC1_TM_sf"/>
</dbReference>
<dbReference type="eggNOG" id="COG2274">
    <property type="taxonomic scope" value="Bacteria"/>
</dbReference>
<name>D4JZS3_9FIRM</name>
<accession>D4JZS3</accession>
<dbReference type="PANTHER" id="PTHR24221:SF654">
    <property type="entry name" value="ATP-BINDING CASSETTE SUB-FAMILY B MEMBER 6"/>
    <property type="match status" value="1"/>
</dbReference>
<dbReference type="SMART" id="SM00382">
    <property type="entry name" value="AAA"/>
    <property type="match status" value="1"/>
</dbReference>
<reference evidence="9 10" key="1">
    <citation type="submission" date="2010-03" db="EMBL/GenBank/DDBJ databases">
        <title>The genome sequence of Faecalibacterium prausnitzii L2/6.</title>
        <authorList>
            <consortium name="metaHIT consortium -- http://www.metahit.eu/"/>
            <person name="Pajon A."/>
            <person name="Turner K."/>
            <person name="Parkhill J."/>
            <person name="Duncan S."/>
            <person name="Flint H."/>
        </authorList>
    </citation>
    <scope>NUCLEOTIDE SEQUENCE [LARGE SCALE GENOMIC DNA]</scope>
    <source>
        <strain evidence="10">L2-6</strain>
    </source>
</reference>
<dbReference type="KEGG" id="fpr:FP2_21460"/>
<dbReference type="PROSITE" id="PS50893">
    <property type="entry name" value="ABC_TRANSPORTER_2"/>
    <property type="match status" value="1"/>
</dbReference>
<dbReference type="STRING" id="718252.FP2_21460"/>
<dbReference type="AlphaFoldDB" id="D4JZS3"/>
<keyword evidence="2" id="KW-0812">Transmembrane</keyword>
<feature type="domain" description="ABC transmembrane type-1" evidence="8">
    <location>
        <begin position="1"/>
        <end position="85"/>
    </location>
</feature>
<sequence length="319" mass="36052">MENRLFLAFDTMLHAELDSTKIDCFFSNINQTIIIIAYVSIIGIGGYKVSIGDLSVGYFTIINTYFNMTISAVSYFVGLAGSYQDAKISFQRVDKIMNQPNENIGSKRVEKIREVKIESLSISYEKKEVLNSYNYSFHCGRIYGIVGKNGSGKTTVLNAMINIFSGEHMGEIFYNGISLNDLDMPQIRRQKVSYVEQHPTMFNISVQNYLHFGVDDGELVGYNQSILLKMFELEYLLDKEINENGSNLSGGEKQKLSIVRSLSKDSSLILLDEPTSALDQKSITTLIEYLELRKQQAIIVIVSHDSRILSSCDELVEMR</sequence>
<feature type="domain" description="ABC transporter" evidence="7">
    <location>
        <begin position="115"/>
        <end position="318"/>
    </location>
</feature>
<dbReference type="InterPro" id="IPR027417">
    <property type="entry name" value="P-loop_NTPase"/>
</dbReference>
<dbReference type="Proteomes" id="UP000008804">
    <property type="component" value="Chromosome"/>
</dbReference>
<dbReference type="GO" id="GO:0140359">
    <property type="term" value="F:ABC-type transporter activity"/>
    <property type="evidence" value="ECO:0007669"/>
    <property type="project" value="InterPro"/>
</dbReference>
<dbReference type="EMBL" id="FP929045">
    <property type="protein sequence ID" value="CBK99522.1"/>
    <property type="molecule type" value="Genomic_DNA"/>
</dbReference>
<proteinExistence type="predicted"/>
<keyword evidence="3" id="KW-0547">Nucleotide-binding</keyword>
<evidence type="ECO:0000256" key="4">
    <source>
        <dbReference type="ARBA" id="ARBA00022840"/>
    </source>
</evidence>
<keyword evidence="5" id="KW-1133">Transmembrane helix</keyword>
<comment type="subcellular location">
    <subcellularLocation>
        <location evidence="1">Cell membrane</location>
        <topology evidence="1">Multi-pass membrane protein</topology>
    </subcellularLocation>
</comment>
<keyword evidence="10" id="KW-1185">Reference proteome</keyword>
<evidence type="ECO:0000259" key="8">
    <source>
        <dbReference type="PROSITE" id="PS50929"/>
    </source>
</evidence>
<evidence type="ECO:0000256" key="5">
    <source>
        <dbReference type="ARBA" id="ARBA00022989"/>
    </source>
</evidence>
<keyword evidence="4" id="KW-0067">ATP-binding</keyword>
<evidence type="ECO:0000256" key="2">
    <source>
        <dbReference type="ARBA" id="ARBA00022692"/>
    </source>
</evidence>
<keyword evidence="6" id="KW-0472">Membrane</keyword>
<dbReference type="SUPFAM" id="SSF90123">
    <property type="entry name" value="ABC transporter transmembrane region"/>
    <property type="match status" value="1"/>
</dbReference>
<dbReference type="BioCyc" id="FPRA718252:G1375-1827-MONOMER"/>
<dbReference type="InterPro" id="IPR039421">
    <property type="entry name" value="Type_1_exporter"/>
</dbReference>
<organism evidence="9 10">
    <name type="scientific">Faecalibacterium prausnitzii L2-6</name>
    <dbReference type="NCBI Taxonomy" id="718252"/>
    <lineage>
        <taxon>Bacteria</taxon>
        <taxon>Bacillati</taxon>
        <taxon>Bacillota</taxon>
        <taxon>Clostridia</taxon>
        <taxon>Eubacteriales</taxon>
        <taxon>Oscillospiraceae</taxon>
        <taxon>Faecalibacterium</taxon>
    </lineage>
</organism>
<dbReference type="InterPro" id="IPR011527">
    <property type="entry name" value="ABC1_TM_dom"/>
</dbReference>
<dbReference type="PATRIC" id="fig|718252.3.peg.338"/>
<evidence type="ECO:0000313" key="10">
    <source>
        <dbReference type="Proteomes" id="UP000008804"/>
    </source>
</evidence>
<dbReference type="PROSITE" id="PS00211">
    <property type="entry name" value="ABC_TRANSPORTER_1"/>
    <property type="match status" value="1"/>
</dbReference>
<reference evidence="9 10" key="2">
    <citation type="submission" date="2010-03" db="EMBL/GenBank/DDBJ databases">
        <authorList>
            <person name="Pajon A."/>
        </authorList>
    </citation>
    <scope>NUCLEOTIDE SEQUENCE [LARGE SCALE GENOMIC DNA]</scope>
    <source>
        <strain evidence="10">L2-6</strain>
    </source>
</reference>
<protein>
    <submittedName>
        <fullName evidence="9">ABC-type bacteriocin/lantibiotic exporters, contain an N-terminal double-glycine peptidase domain</fullName>
    </submittedName>
</protein>
<gene>
    <name evidence="9" type="ORF">FP2_21460</name>
</gene>
<dbReference type="InterPro" id="IPR017871">
    <property type="entry name" value="ABC_transporter-like_CS"/>
</dbReference>
<dbReference type="Pfam" id="PF00005">
    <property type="entry name" value="ABC_tran"/>
    <property type="match status" value="1"/>
</dbReference>
<evidence type="ECO:0000259" key="7">
    <source>
        <dbReference type="PROSITE" id="PS50893"/>
    </source>
</evidence>
<dbReference type="HOGENOM" id="CLU_876982_0_0_9"/>
<dbReference type="Gene3D" id="1.20.1560.10">
    <property type="entry name" value="ABC transporter type 1, transmembrane domain"/>
    <property type="match status" value="1"/>
</dbReference>
<evidence type="ECO:0000256" key="6">
    <source>
        <dbReference type="ARBA" id="ARBA00023136"/>
    </source>
</evidence>
<dbReference type="InterPro" id="IPR003593">
    <property type="entry name" value="AAA+_ATPase"/>
</dbReference>
<evidence type="ECO:0000256" key="3">
    <source>
        <dbReference type="ARBA" id="ARBA00022741"/>
    </source>
</evidence>
<dbReference type="GO" id="GO:0016887">
    <property type="term" value="F:ATP hydrolysis activity"/>
    <property type="evidence" value="ECO:0007669"/>
    <property type="project" value="InterPro"/>
</dbReference>
<dbReference type="GO" id="GO:0005524">
    <property type="term" value="F:ATP binding"/>
    <property type="evidence" value="ECO:0007669"/>
    <property type="project" value="UniProtKB-KW"/>
</dbReference>
<dbReference type="GO" id="GO:0034040">
    <property type="term" value="F:ATPase-coupled lipid transmembrane transporter activity"/>
    <property type="evidence" value="ECO:0007669"/>
    <property type="project" value="TreeGrafter"/>
</dbReference>
<evidence type="ECO:0000256" key="1">
    <source>
        <dbReference type="ARBA" id="ARBA00004651"/>
    </source>
</evidence>
<dbReference type="GO" id="GO:0005886">
    <property type="term" value="C:plasma membrane"/>
    <property type="evidence" value="ECO:0007669"/>
    <property type="project" value="UniProtKB-SubCell"/>
</dbReference>
<dbReference type="PANTHER" id="PTHR24221">
    <property type="entry name" value="ATP-BINDING CASSETTE SUB-FAMILY B"/>
    <property type="match status" value="1"/>
</dbReference>
<evidence type="ECO:0000313" key="9">
    <source>
        <dbReference type="EMBL" id="CBK99522.1"/>
    </source>
</evidence>
<dbReference type="Gene3D" id="3.40.50.300">
    <property type="entry name" value="P-loop containing nucleotide triphosphate hydrolases"/>
    <property type="match status" value="1"/>
</dbReference>
<dbReference type="PROSITE" id="PS50929">
    <property type="entry name" value="ABC_TM1F"/>
    <property type="match status" value="1"/>
</dbReference>